<dbReference type="InterPro" id="IPR056521">
    <property type="entry name" value="MARCHF6-like_C"/>
</dbReference>
<feature type="transmembrane region" description="Helical" evidence="14">
    <location>
        <begin position="845"/>
        <end position="867"/>
    </location>
</feature>
<accession>A0A978UYZ7</accession>
<keyword evidence="7" id="KW-0479">Metal-binding</keyword>
<dbReference type="InterPro" id="IPR011016">
    <property type="entry name" value="Znf_RING-CH"/>
</dbReference>
<dbReference type="GO" id="GO:0008270">
    <property type="term" value="F:zinc ion binding"/>
    <property type="evidence" value="ECO:0007669"/>
    <property type="project" value="UniProtKB-KW"/>
</dbReference>
<evidence type="ECO:0000256" key="12">
    <source>
        <dbReference type="ARBA" id="ARBA00023136"/>
    </source>
</evidence>
<keyword evidence="11 14" id="KW-1133">Transmembrane helix</keyword>
<name>A0A978UYZ7_ZIZJJ</name>
<evidence type="ECO:0000256" key="5">
    <source>
        <dbReference type="ARBA" id="ARBA00022679"/>
    </source>
</evidence>
<evidence type="ECO:0000313" key="16">
    <source>
        <dbReference type="EMBL" id="KAH7520213.1"/>
    </source>
</evidence>
<dbReference type="Pfam" id="PF23113">
    <property type="entry name" value="MARCHF6_C"/>
    <property type="match status" value="1"/>
</dbReference>
<feature type="transmembrane region" description="Helical" evidence="14">
    <location>
        <begin position="595"/>
        <end position="615"/>
    </location>
</feature>
<feature type="region of interest" description="Disordered" evidence="13">
    <location>
        <begin position="1"/>
        <end position="47"/>
    </location>
</feature>
<keyword evidence="12 14" id="KW-0472">Membrane</keyword>
<feature type="transmembrane region" description="Helical" evidence="14">
    <location>
        <begin position="750"/>
        <end position="775"/>
    </location>
</feature>
<evidence type="ECO:0000256" key="3">
    <source>
        <dbReference type="ARBA" id="ARBA00004906"/>
    </source>
</evidence>
<dbReference type="GO" id="GO:0005789">
    <property type="term" value="C:endoplasmic reticulum membrane"/>
    <property type="evidence" value="ECO:0007669"/>
    <property type="project" value="TreeGrafter"/>
</dbReference>
<sequence length="1037" mass="116698">MEGAAAAPSAVGKDQGWQGGDSIQASGPAGYPPPSDPSSTNVGGDTVDEDEDVCRICRNPSELGNPLQYPCACRGTIKYVHQECLLQWLNRRKISRCEVCKHAFSFAPIYAENAPARLSPQEFVLGIAVKVFRLLGLLQRFVYLCFVWLLVVPFVTHWIWELSFIKSFGEAQSVFLSHLNASVIFADCVHGFVLSLGIAYIFLGVTFMKFILLQEPGAAQLLVNRFFVPNRDMADAGRRWGITRVLHGIKRNIIFLLGWWEVLLARFSAHVGIAEVAPFDELVNMRAPFFVYDETAFMVIASNVVFIVVIVLLPFSLGRSVITLQSWLFSSATTQILSSMMPMTESTLLLVNVLKNASVAISYFSSDSYAVGMPSSGVTEILNTEISKMEKAPDSISTSISASLYGEQKDGTYHLTDDATLFIGYMVTLLFLMFYLGTVTMMRYARGESFTMQRFFGTAFILDATLPLVRNFFSLLWLVVTMVYSHFLTMVKVTFILGIKVGMFPLMCGWWLDVCTLRMFGQTIAERVKLIVENPVGMSLAYWMAGNCYLLYVFIYVSRIQEVLRDGVLFFLPDIADPNYNFLNRIIERPTYKHICFFLLSVGVHGSLIVMLVFLPTKLVIQFAPSVFPLTLFYSDTTTIAAVILRRCLFHFGFPCTVRFYYPSATFKALLRKWLIVVGSILGLKNFLLPRHEGNGGNVEPARRQRVHSVVGPVVAILEGSIVGTCTSDNADVIEEDREEEADSEFALRILMLLVLGWMTALIFNSLIMAVPLLLGRTLFQAVSHLLTSHGITYDDVYSFIIGTCIMRAVMIGAKHAVEHVQTRGVVVLLSQIWRWFVTAFKSCALVLLWVVLIPILSGLLVDLMVILPIRVPFDESSVFTLFQDWVLGIIFIVTLIGLRMVDSMHFSMDGSWLVKFERVLNHGLPQQPTLWLFLEILVPMMIRLLFALCVPYMFARLVLTMLGYPILVDSAIHRFVLPGCFALSIVWFCAKIIRAWVIHLHNSIRDDRYRVGERLQNYGEDVSNKPNEVGNEVELQ</sequence>
<dbReference type="GO" id="GO:0036503">
    <property type="term" value="P:ERAD pathway"/>
    <property type="evidence" value="ECO:0007669"/>
    <property type="project" value="TreeGrafter"/>
</dbReference>
<evidence type="ECO:0000256" key="14">
    <source>
        <dbReference type="SAM" id="Phobius"/>
    </source>
</evidence>
<dbReference type="AlphaFoldDB" id="A0A978UYZ7"/>
<comment type="catalytic activity">
    <reaction evidence="1">
        <text>S-ubiquitinyl-[E2 ubiquitin-conjugating enzyme]-L-cysteine + [acceptor protein]-L-lysine = [E2 ubiquitin-conjugating enzyme]-L-cysteine + N(6)-ubiquitinyl-[acceptor protein]-L-lysine.</text>
        <dbReference type="EC" id="2.3.2.27"/>
    </reaction>
</comment>
<dbReference type="CDD" id="cd16702">
    <property type="entry name" value="RING_CH-C4HC3_MARCH6"/>
    <property type="match status" value="1"/>
</dbReference>
<dbReference type="Pfam" id="PF12906">
    <property type="entry name" value="RINGv"/>
    <property type="match status" value="1"/>
</dbReference>
<comment type="caution">
    <text evidence="16">The sequence shown here is derived from an EMBL/GenBank/DDBJ whole genome shotgun (WGS) entry which is preliminary data.</text>
</comment>
<feature type="transmembrane region" description="Helical" evidence="14">
    <location>
        <begin position="879"/>
        <end position="899"/>
    </location>
</feature>
<evidence type="ECO:0000256" key="13">
    <source>
        <dbReference type="SAM" id="MobiDB-lite"/>
    </source>
</evidence>
<evidence type="ECO:0000256" key="9">
    <source>
        <dbReference type="ARBA" id="ARBA00022786"/>
    </source>
</evidence>
<feature type="transmembrane region" description="Helical" evidence="14">
    <location>
        <begin position="627"/>
        <end position="649"/>
    </location>
</feature>
<dbReference type="PANTHER" id="PTHR13145">
    <property type="entry name" value="SSM4 PROTEIN"/>
    <property type="match status" value="1"/>
</dbReference>
<keyword evidence="8" id="KW-0863">Zinc-finger</keyword>
<comment type="pathway">
    <text evidence="3">Protein modification; protein ubiquitination.</text>
</comment>
<feature type="transmembrane region" description="Helical" evidence="14">
    <location>
        <begin position="540"/>
        <end position="557"/>
    </location>
</feature>
<feature type="transmembrane region" description="Helical" evidence="14">
    <location>
        <begin position="419"/>
        <end position="439"/>
    </location>
</feature>
<evidence type="ECO:0000259" key="15">
    <source>
        <dbReference type="PROSITE" id="PS51292"/>
    </source>
</evidence>
<proteinExistence type="predicted"/>
<dbReference type="SUPFAM" id="SSF57850">
    <property type="entry name" value="RING/U-box"/>
    <property type="match status" value="1"/>
</dbReference>
<feature type="transmembrane region" description="Helical" evidence="14">
    <location>
        <begin position="451"/>
        <end position="469"/>
    </location>
</feature>
<dbReference type="Gene3D" id="3.30.40.10">
    <property type="entry name" value="Zinc/RING finger domain, C3HC4 (zinc finger)"/>
    <property type="match status" value="1"/>
</dbReference>
<keyword evidence="10" id="KW-0862">Zinc</keyword>
<dbReference type="EMBL" id="JAEACU010000008">
    <property type="protein sequence ID" value="KAH7520213.1"/>
    <property type="molecule type" value="Genomic_DNA"/>
</dbReference>
<feature type="transmembrane region" description="Helical" evidence="14">
    <location>
        <begin position="976"/>
        <end position="998"/>
    </location>
</feature>
<evidence type="ECO:0000256" key="8">
    <source>
        <dbReference type="ARBA" id="ARBA00022771"/>
    </source>
</evidence>
<feature type="domain" description="RING-CH-type" evidence="15">
    <location>
        <begin position="46"/>
        <end position="107"/>
    </location>
</feature>
<feature type="transmembrane region" description="Helical" evidence="14">
    <location>
        <begin position="931"/>
        <end position="956"/>
    </location>
</feature>
<dbReference type="InterPro" id="IPR013083">
    <property type="entry name" value="Znf_RING/FYVE/PHD"/>
</dbReference>
<evidence type="ECO:0000313" key="17">
    <source>
        <dbReference type="Proteomes" id="UP000813462"/>
    </source>
</evidence>
<dbReference type="PANTHER" id="PTHR13145:SF0">
    <property type="entry name" value="E3 UBIQUITIN-PROTEIN LIGASE MARCHF6"/>
    <property type="match status" value="1"/>
</dbReference>
<feature type="transmembrane region" description="Helical" evidence="14">
    <location>
        <begin position="296"/>
        <end position="315"/>
    </location>
</feature>
<dbReference type="GO" id="GO:0061630">
    <property type="term" value="F:ubiquitin protein ligase activity"/>
    <property type="evidence" value="ECO:0007669"/>
    <property type="project" value="UniProtKB-EC"/>
</dbReference>
<dbReference type="OrthoDB" id="1108038at2759"/>
<dbReference type="EC" id="2.3.2.27" evidence="4"/>
<reference evidence="16" key="1">
    <citation type="journal article" date="2021" name="Front. Plant Sci.">
        <title>Chromosome-Scale Genome Assembly for Chinese Sour Jujube and Insights Into Its Genome Evolution and Domestication Signature.</title>
        <authorList>
            <person name="Shen L.-Y."/>
            <person name="Luo H."/>
            <person name="Wang X.-L."/>
            <person name="Wang X.-M."/>
            <person name="Qiu X.-J."/>
            <person name="Liu H."/>
            <person name="Zhou S.-S."/>
            <person name="Jia K.-H."/>
            <person name="Nie S."/>
            <person name="Bao Y.-T."/>
            <person name="Zhang R.-G."/>
            <person name="Yun Q.-Z."/>
            <person name="Chai Y.-H."/>
            <person name="Lu J.-Y."/>
            <person name="Li Y."/>
            <person name="Zhao S.-W."/>
            <person name="Mao J.-F."/>
            <person name="Jia S.-G."/>
            <person name="Mao Y.-M."/>
        </authorList>
    </citation>
    <scope>NUCLEOTIDE SEQUENCE</scope>
    <source>
        <strain evidence="16">AT0</strain>
        <tissue evidence="16">Leaf</tissue>
    </source>
</reference>
<evidence type="ECO:0000256" key="10">
    <source>
        <dbReference type="ARBA" id="ARBA00022833"/>
    </source>
</evidence>
<comment type="subcellular location">
    <subcellularLocation>
        <location evidence="2">Membrane</location>
        <topology evidence="2">Multi-pass membrane protein</topology>
    </subcellularLocation>
</comment>
<keyword evidence="6 14" id="KW-0812">Transmembrane</keyword>
<dbReference type="SMART" id="SM00744">
    <property type="entry name" value="RINGv"/>
    <property type="match status" value="1"/>
</dbReference>
<keyword evidence="9" id="KW-0833">Ubl conjugation pathway</keyword>
<feature type="transmembrane region" description="Helical" evidence="14">
    <location>
        <begin position="253"/>
        <end position="276"/>
    </location>
</feature>
<evidence type="ECO:0000256" key="11">
    <source>
        <dbReference type="ARBA" id="ARBA00022989"/>
    </source>
</evidence>
<protein>
    <recommendedName>
        <fullName evidence="4">RING-type E3 ubiquitin transferase</fullName>
        <ecNumber evidence="4">2.3.2.27</ecNumber>
    </recommendedName>
</protein>
<dbReference type="PROSITE" id="PS51292">
    <property type="entry name" value="ZF_RING_CH"/>
    <property type="match status" value="1"/>
</dbReference>
<dbReference type="Proteomes" id="UP000813462">
    <property type="component" value="Unassembled WGS sequence"/>
</dbReference>
<feature type="transmembrane region" description="Helical" evidence="14">
    <location>
        <begin position="502"/>
        <end position="520"/>
    </location>
</feature>
<gene>
    <name evidence="16" type="ORF">FEM48_Zijuj08G0120500</name>
</gene>
<keyword evidence="5" id="KW-0808">Transferase</keyword>
<feature type="transmembrane region" description="Helical" evidence="14">
    <location>
        <begin position="141"/>
        <end position="160"/>
    </location>
</feature>
<evidence type="ECO:0000256" key="2">
    <source>
        <dbReference type="ARBA" id="ARBA00004141"/>
    </source>
</evidence>
<evidence type="ECO:0000256" key="7">
    <source>
        <dbReference type="ARBA" id="ARBA00022723"/>
    </source>
</evidence>
<evidence type="ECO:0000256" key="4">
    <source>
        <dbReference type="ARBA" id="ARBA00012483"/>
    </source>
</evidence>
<evidence type="ECO:0000256" key="1">
    <source>
        <dbReference type="ARBA" id="ARBA00000900"/>
    </source>
</evidence>
<feature type="transmembrane region" description="Helical" evidence="14">
    <location>
        <begin position="180"/>
        <end position="203"/>
    </location>
</feature>
<organism evidence="16 17">
    <name type="scientific">Ziziphus jujuba var. spinosa</name>
    <dbReference type="NCBI Taxonomy" id="714518"/>
    <lineage>
        <taxon>Eukaryota</taxon>
        <taxon>Viridiplantae</taxon>
        <taxon>Streptophyta</taxon>
        <taxon>Embryophyta</taxon>
        <taxon>Tracheophyta</taxon>
        <taxon>Spermatophyta</taxon>
        <taxon>Magnoliopsida</taxon>
        <taxon>eudicotyledons</taxon>
        <taxon>Gunneridae</taxon>
        <taxon>Pentapetalae</taxon>
        <taxon>rosids</taxon>
        <taxon>fabids</taxon>
        <taxon>Rosales</taxon>
        <taxon>Rhamnaceae</taxon>
        <taxon>Paliureae</taxon>
        <taxon>Ziziphus</taxon>
    </lineage>
</organism>
<evidence type="ECO:0000256" key="6">
    <source>
        <dbReference type="ARBA" id="ARBA00022692"/>
    </source>
</evidence>